<protein>
    <submittedName>
        <fullName evidence="2">Transposase</fullName>
    </submittedName>
</protein>
<keyword evidence="3" id="KW-1185">Reference proteome</keyword>
<dbReference type="EMBL" id="JBEVCJ010000068">
    <property type="protein sequence ID" value="MET1257441.1"/>
    <property type="molecule type" value="Genomic_DNA"/>
</dbReference>
<dbReference type="Pfam" id="PF01797">
    <property type="entry name" value="Y1_Tnp"/>
    <property type="match status" value="1"/>
</dbReference>
<sequence>MPRPLRIEYEDAYYHVMSRGRDKGRRNIFHSEKFYTAFLETLAEACERFEIVVHAYCLMTNHYHLLVQTPLGNLGRWSENKFIKCWVTNKNIKAIEILLLR</sequence>
<dbReference type="Gene3D" id="3.30.70.1290">
    <property type="entry name" value="Transposase IS200-like"/>
    <property type="match status" value="1"/>
</dbReference>
<proteinExistence type="predicted"/>
<dbReference type="SMART" id="SM01321">
    <property type="entry name" value="Y1_Tnp"/>
    <property type="match status" value="1"/>
</dbReference>
<dbReference type="RefSeq" id="WP_353898024.1">
    <property type="nucleotide sequence ID" value="NZ_JBEVCJ010000068.1"/>
</dbReference>
<dbReference type="Proteomes" id="UP001548189">
    <property type="component" value="Unassembled WGS sequence"/>
</dbReference>
<dbReference type="SUPFAM" id="SSF143422">
    <property type="entry name" value="Transposase IS200-like"/>
    <property type="match status" value="1"/>
</dbReference>
<dbReference type="InterPro" id="IPR036515">
    <property type="entry name" value="Transposase_17_sf"/>
</dbReference>
<comment type="caution">
    <text evidence="2">The sequence shown here is derived from an EMBL/GenBank/DDBJ whole genome shotgun (WGS) entry which is preliminary data.</text>
</comment>
<reference evidence="2 3" key="1">
    <citation type="submission" date="2024-06" db="EMBL/GenBank/DDBJ databases">
        <authorList>
            <person name="Li F."/>
        </authorList>
    </citation>
    <scope>NUCLEOTIDE SEQUENCE [LARGE SCALE GENOMIC DNA]</scope>
    <source>
        <strain evidence="2 3">GXAS 311</strain>
    </source>
</reference>
<organism evidence="2 3">
    <name type="scientific">Aliikangiella maris</name>
    <dbReference type="NCBI Taxonomy" id="3162458"/>
    <lineage>
        <taxon>Bacteria</taxon>
        <taxon>Pseudomonadati</taxon>
        <taxon>Pseudomonadota</taxon>
        <taxon>Gammaproteobacteria</taxon>
        <taxon>Oceanospirillales</taxon>
        <taxon>Pleioneaceae</taxon>
        <taxon>Aliikangiella</taxon>
    </lineage>
</organism>
<accession>A0ABV2BZV5</accession>
<feature type="non-terminal residue" evidence="2">
    <location>
        <position position="101"/>
    </location>
</feature>
<evidence type="ECO:0000313" key="3">
    <source>
        <dbReference type="Proteomes" id="UP001548189"/>
    </source>
</evidence>
<evidence type="ECO:0000259" key="1">
    <source>
        <dbReference type="SMART" id="SM01321"/>
    </source>
</evidence>
<feature type="domain" description="Transposase IS200-like" evidence="1">
    <location>
        <begin position="9"/>
        <end position="89"/>
    </location>
</feature>
<evidence type="ECO:0000313" key="2">
    <source>
        <dbReference type="EMBL" id="MET1257441.1"/>
    </source>
</evidence>
<gene>
    <name evidence="2" type="ORF">ABVT43_20085</name>
</gene>
<dbReference type="InterPro" id="IPR002686">
    <property type="entry name" value="Transposase_17"/>
</dbReference>
<dbReference type="PANTHER" id="PTHR34322:SF2">
    <property type="entry name" value="TRANSPOSASE IS200-LIKE DOMAIN-CONTAINING PROTEIN"/>
    <property type="match status" value="1"/>
</dbReference>
<name>A0ABV2BZV5_9GAMM</name>
<dbReference type="PANTHER" id="PTHR34322">
    <property type="entry name" value="TRANSPOSASE, Y1_TNP DOMAIN-CONTAINING"/>
    <property type="match status" value="1"/>
</dbReference>